<organism evidence="5 6">
    <name type="scientific">Aspergillus indologenus CBS 114.80</name>
    <dbReference type="NCBI Taxonomy" id="1450541"/>
    <lineage>
        <taxon>Eukaryota</taxon>
        <taxon>Fungi</taxon>
        <taxon>Dikarya</taxon>
        <taxon>Ascomycota</taxon>
        <taxon>Pezizomycotina</taxon>
        <taxon>Eurotiomycetes</taxon>
        <taxon>Eurotiomycetidae</taxon>
        <taxon>Eurotiales</taxon>
        <taxon>Aspergillaceae</taxon>
        <taxon>Aspergillus</taxon>
        <taxon>Aspergillus subgen. Circumdati</taxon>
    </lineage>
</organism>
<keyword evidence="6" id="KW-1185">Reference proteome</keyword>
<dbReference type="PANTHER" id="PTHR43498:SF1">
    <property type="entry name" value="COB--COM HETERODISULFIDE REDUCTASE IRON-SULFUR SUBUNIT A"/>
    <property type="match status" value="1"/>
</dbReference>
<dbReference type="PANTHER" id="PTHR43498">
    <property type="entry name" value="FERREDOXIN:COB-COM HETERODISULFIDE REDUCTASE SUBUNIT A"/>
    <property type="match status" value="1"/>
</dbReference>
<dbReference type="Pfam" id="PF12831">
    <property type="entry name" value="FAD_oxidored"/>
    <property type="match status" value="1"/>
</dbReference>
<evidence type="ECO:0000256" key="4">
    <source>
        <dbReference type="ARBA" id="ARBA00023014"/>
    </source>
</evidence>
<dbReference type="AlphaFoldDB" id="A0A2V5IID0"/>
<dbReference type="InterPro" id="IPR039650">
    <property type="entry name" value="HdrA-like"/>
</dbReference>
<keyword evidence="4" id="KW-0411">Iron-sulfur</keyword>
<dbReference type="GO" id="GO:0016491">
    <property type="term" value="F:oxidoreductase activity"/>
    <property type="evidence" value="ECO:0007669"/>
    <property type="project" value="UniProtKB-KW"/>
</dbReference>
<sequence length="153" mass="17132">MLRSASLVEYGNLWLKWIAHVGAQGVFRRYRGDCIVTYWDCDDHDREPYGVSVRSLYLKNASNLMMAGKHISVTHVAGSNTKFMGNLGQHAIATAAATHLCKKDTATPREMHAHLTELNQLCDRMTGWGALTPLVEKLNSHRSSNPYVQPNHV</sequence>
<gene>
    <name evidence="5" type="ORF">BP00DRAFT_444212</name>
</gene>
<keyword evidence="2" id="KW-0560">Oxidoreductase</keyword>
<evidence type="ECO:0000256" key="1">
    <source>
        <dbReference type="ARBA" id="ARBA00022723"/>
    </source>
</evidence>
<proteinExistence type="predicted"/>
<reference evidence="5 6" key="1">
    <citation type="submission" date="2018-02" db="EMBL/GenBank/DDBJ databases">
        <title>The genomes of Aspergillus section Nigri reveals drivers in fungal speciation.</title>
        <authorList>
            <consortium name="DOE Joint Genome Institute"/>
            <person name="Vesth T.C."/>
            <person name="Nybo J."/>
            <person name="Theobald S."/>
            <person name="Brandl J."/>
            <person name="Frisvad J.C."/>
            <person name="Nielsen K.F."/>
            <person name="Lyhne E.K."/>
            <person name="Kogle M.E."/>
            <person name="Kuo A."/>
            <person name="Riley R."/>
            <person name="Clum A."/>
            <person name="Nolan M."/>
            <person name="Lipzen A."/>
            <person name="Salamov A."/>
            <person name="Henrissat B."/>
            <person name="Wiebenga A."/>
            <person name="De vries R.P."/>
            <person name="Grigoriev I.V."/>
            <person name="Mortensen U.H."/>
            <person name="Andersen M.R."/>
            <person name="Baker S.E."/>
        </authorList>
    </citation>
    <scope>NUCLEOTIDE SEQUENCE [LARGE SCALE GENOMIC DNA]</scope>
    <source>
        <strain evidence="5 6">CBS 114.80</strain>
    </source>
</reference>
<dbReference type="Proteomes" id="UP000248817">
    <property type="component" value="Unassembled WGS sequence"/>
</dbReference>
<evidence type="ECO:0000313" key="6">
    <source>
        <dbReference type="Proteomes" id="UP000248817"/>
    </source>
</evidence>
<keyword evidence="3" id="KW-0408">Iron</keyword>
<dbReference type="GO" id="GO:0051536">
    <property type="term" value="F:iron-sulfur cluster binding"/>
    <property type="evidence" value="ECO:0007669"/>
    <property type="project" value="UniProtKB-KW"/>
</dbReference>
<evidence type="ECO:0000256" key="3">
    <source>
        <dbReference type="ARBA" id="ARBA00023004"/>
    </source>
</evidence>
<dbReference type="GO" id="GO:0046872">
    <property type="term" value="F:metal ion binding"/>
    <property type="evidence" value="ECO:0007669"/>
    <property type="project" value="UniProtKB-KW"/>
</dbReference>
<evidence type="ECO:0000313" key="5">
    <source>
        <dbReference type="EMBL" id="PYI33833.1"/>
    </source>
</evidence>
<evidence type="ECO:0000256" key="2">
    <source>
        <dbReference type="ARBA" id="ARBA00023002"/>
    </source>
</evidence>
<keyword evidence="1" id="KW-0479">Metal-binding</keyword>
<accession>A0A2V5IID0</accession>
<dbReference type="EMBL" id="KZ825480">
    <property type="protein sequence ID" value="PYI33833.1"/>
    <property type="molecule type" value="Genomic_DNA"/>
</dbReference>
<protein>
    <submittedName>
        <fullName evidence="5">Uncharacterized protein</fullName>
    </submittedName>
</protein>
<name>A0A2V5IID0_9EURO</name>